<dbReference type="InterPro" id="IPR049492">
    <property type="entry name" value="BD-FAE-like_dom"/>
</dbReference>
<dbReference type="GO" id="GO:0016787">
    <property type="term" value="F:hydrolase activity"/>
    <property type="evidence" value="ECO:0007669"/>
    <property type="project" value="UniProtKB-KW"/>
</dbReference>
<organism evidence="5 6">
    <name type="scientific">Microbacterium marinilacus</name>
    <dbReference type="NCBI Taxonomy" id="415209"/>
    <lineage>
        <taxon>Bacteria</taxon>
        <taxon>Bacillati</taxon>
        <taxon>Actinomycetota</taxon>
        <taxon>Actinomycetes</taxon>
        <taxon>Micrococcales</taxon>
        <taxon>Microbacteriaceae</taxon>
        <taxon>Microbacterium</taxon>
    </lineage>
</organism>
<dbReference type="EMBL" id="BAAAYV010000001">
    <property type="protein sequence ID" value="GAA3644991.1"/>
    <property type="molecule type" value="Genomic_DNA"/>
</dbReference>
<name>A0ABP7B1U2_9MICO</name>
<keyword evidence="6" id="KW-1185">Reference proteome</keyword>
<keyword evidence="2 5" id="KW-0378">Hydrolase</keyword>
<dbReference type="InterPro" id="IPR050300">
    <property type="entry name" value="GDXG_lipolytic_enzyme"/>
</dbReference>
<evidence type="ECO:0000256" key="3">
    <source>
        <dbReference type="PROSITE-ProRule" id="PRU10038"/>
    </source>
</evidence>
<feature type="active site" evidence="3">
    <location>
        <position position="179"/>
    </location>
</feature>
<gene>
    <name evidence="5" type="ORF">GCM10022202_00270</name>
</gene>
<dbReference type="PROSITE" id="PS01174">
    <property type="entry name" value="LIPASE_GDXG_SER"/>
    <property type="match status" value="1"/>
</dbReference>
<sequence length="344" mass="37324">MTARDPSRRPWYRRASRLVPLCALVVVAGLVGASLVSPWPAAMLIRALFEKGARDTVAEMSTYEPESGIRETLDVSYGDAGDATTLDVFSPEDRDGEVLPTVVWIHGGAWISGFKEDVRPYVRMLAAEGYTTVSLNYSLGPESRYPTAVGQLNDALAFLVEHADEHGIDPSRIVIAGDSAGANLTSQLAALTTNPDYAAELGIRPSLTPSQLRGVLLNCGIYDVSGIPNAPGIGGWGFRVALWAYLGDRDWSQSAGDRQMSTIDWVTADFPATWISGGNDDPLTPNQSRRLAERLDGLGVDVTPVFYPDDHEPALPHEYQFHLDLEDARTAFASTVAFLDRVTD</sequence>
<dbReference type="InterPro" id="IPR029058">
    <property type="entry name" value="AB_hydrolase_fold"/>
</dbReference>
<dbReference type="Proteomes" id="UP001410795">
    <property type="component" value="Unassembled WGS sequence"/>
</dbReference>
<evidence type="ECO:0000259" key="4">
    <source>
        <dbReference type="Pfam" id="PF20434"/>
    </source>
</evidence>
<dbReference type="InterPro" id="IPR033140">
    <property type="entry name" value="Lipase_GDXG_put_SER_AS"/>
</dbReference>
<feature type="domain" description="BD-FAE-like" evidence="4">
    <location>
        <begin position="86"/>
        <end position="295"/>
    </location>
</feature>
<comment type="similarity">
    <text evidence="1">Belongs to the 'GDXG' lipolytic enzyme family.</text>
</comment>
<dbReference type="PANTHER" id="PTHR48081">
    <property type="entry name" value="AB HYDROLASE SUPERFAMILY PROTEIN C4A8.06C"/>
    <property type="match status" value="1"/>
</dbReference>
<accession>A0ABP7B1U2</accession>
<reference evidence="6" key="1">
    <citation type="journal article" date="2019" name="Int. J. Syst. Evol. Microbiol.">
        <title>The Global Catalogue of Microorganisms (GCM) 10K type strain sequencing project: providing services to taxonomists for standard genome sequencing and annotation.</title>
        <authorList>
            <consortium name="The Broad Institute Genomics Platform"/>
            <consortium name="The Broad Institute Genome Sequencing Center for Infectious Disease"/>
            <person name="Wu L."/>
            <person name="Ma J."/>
        </authorList>
    </citation>
    <scope>NUCLEOTIDE SEQUENCE [LARGE SCALE GENOMIC DNA]</scope>
    <source>
        <strain evidence="6">JCM 16546</strain>
    </source>
</reference>
<dbReference type="PANTHER" id="PTHR48081:SF33">
    <property type="entry name" value="KYNURENINE FORMAMIDASE"/>
    <property type="match status" value="1"/>
</dbReference>
<dbReference type="SUPFAM" id="SSF53474">
    <property type="entry name" value="alpha/beta-Hydrolases"/>
    <property type="match status" value="1"/>
</dbReference>
<evidence type="ECO:0000313" key="5">
    <source>
        <dbReference type="EMBL" id="GAA3644991.1"/>
    </source>
</evidence>
<evidence type="ECO:0000256" key="2">
    <source>
        <dbReference type="ARBA" id="ARBA00022801"/>
    </source>
</evidence>
<dbReference type="Pfam" id="PF20434">
    <property type="entry name" value="BD-FAE"/>
    <property type="match status" value="1"/>
</dbReference>
<evidence type="ECO:0000313" key="6">
    <source>
        <dbReference type="Proteomes" id="UP001410795"/>
    </source>
</evidence>
<dbReference type="RefSeq" id="WP_221860173.1">
    <property type="nucleotide sequence ID" value="NZ_BAAAYV010000001.1"/>
</dbReference>
<dbReference type="Gene3D" id="3.40.50.1820">
    <property type="entry name" value="alpha/beta hydrolase"/>
    <property type="match status" value="1"/>
</dbReference>
<comment type="caution">
    <text evidence="5">The sequence shown here is derived from an EMBL/GenBank/DDBJ whole genome shotgun (WGS) entry which is preliminary data.</text>
</comment>
<protein>
    <submittedName>
        <fullName evidence="5">Alpha/beta hydrolase</fullName>
    </submittedName>
</protein>
<proteinExistence type="inferred from homology"/>
<evidence type="ECO:0000256" key="1">
    <source>
        <dbReference type="ARBA" id="ARBA00010515"/>
    </source>
</evidence>